<reference evidence="2" key="1">
    <citation type="submission" date="2019-12" db="UniProtKB">
        <authorList>
            <consortium name="WormBaseParasite"/>
        </authorList>
    </citation>
    <scope>IDENTIFICATION</scope>
</reference>
<dbReference type="WBParaSite" id="TMUE_1000005396.1">
    <property type="protein sequence ID" value="TMUE_1000005396.1"/>
    <property type="gene ID" value="WBGene00289620"/>
</dbReference>
<organism evidence="1 2">
    <name type="scientific">Trichuris muris</name>
    <name type="common">Mouse whipworm</name>
    <dbReference type="NCBI Taxonomy" id="70415"/>
    <lineage>
        <taxon>Eukaryota</taxon>
        <taxon>Metazoa</taxon>
        <taxon>Ecdysozoa</taxon>
        <taxon>Nematoda</taxon>
        <taxon>Enoplea</taxon>
        <taxon>Dorylaimia</taxon>
        <taxon>Trichinellida</taxon>
        <taxon>Trichuridae</taxon>
        <taxon>Trichuris</taxon>
    </lineage>
</organism>
<protein>
    <submittedName>
        <fullName evidence="2">Uncharacterized protein</fullName>
    </submittedName>
</protein>
<accession>A0A5S6QDF2</accession>
<name>A0A5S6QDF2_TRIMR</name>
<proteinExistence type="predicted"/>
<keyword evidence="1" id="KW-1185">Reference proteome</keyword>
<dbReference type="Proteomes" id="UP000046395">
    <property type="component" value="Unassembled WGS sequence"/>
</dbReference>
<evidence type="ECO:0000313" key="1">
    <source>
        <dbReference type="Proteomes" id="UP000046395"/>
    </source>
</evidence>
<evidence type="ECO:0000313" key="2">
    <source>
        <dbReference type="WBParaSite" id="TMUE_1000005396.1"/>
    </source>
</evidence>
<dbReference type="AlphaFoldDB" id="A0A5S6QDF2"/>
<sequence length="204" mass="22535">MQREALHGKLSGQKVAFIGAFALPVSEGHLLVEGITSGTHYCRTVLLPASTDEPVDVLDEVEKVGNAVPSIAAAAIIIRRTEEPTHHRWGHMMGINFHRQISASPNVQDAQRRRRRMLTPGNWQVKFHAHPMVLWNLGTETAVPRTATSGAADSMPVSPFSKWKIVILKHMTHLSGPQFYPAGGEKSIFACRCFCCFNDFPKLG</sequence>